<sequence>MQIAELETLTTKVNAALSPIKVQTSNDNHKMESTVIKMTEYQEELNNDMKKLIQVKRETKEIIDTVTNDEYRVLLELRYLSSMRWEEIAVEMNYSIDHVFRLHRRALKVVKLPAA</sequence>
<evidence type="ECO:0008006" key="3">
    <source>
        <dbReference type="Google" id="ProtNLM"/>
    </source>
</evidence>
<dbReference type="Proteomes" id="UP000182624">
    <property type="component" value="Unassembled WGS sequence"/>
</dbReference>
<evidence type="ECO:0000313" key="2">
    <source>
        <dbReference type="Proteomes" id="UP000182624"/>
    </source>
</evidence>
<reference evidence="2" key="1">
    <citation type="submission" date="2016-10" db="EMBL/GenBank/DDBJ databases">
        <authorList>
            <person name="Varghese N."/>
            <person name="Submissions S."/>
        </authorList>
    </citation>
    <scope>NUCLEOTIDE SEQUENCE [LARGE SCALE GENOMIC DNA]</scope>
    <source>
        <strain evidence="2">P18</strain>
    </source>
</reference>
<dbReference type="RefSeq" id="WP_083413449.1">
    <property type="nucleotide sequence ID" value="NZ_FOXO01000009.1"/>
</dbReference>
<protein>
    <recommendedName>
        <fullName evidence="3">RNA polymerase sigma factor, sigma-70 family</fullName>
    </recommendedName>
</protein>
<accession>A0A1I5TNB7</accession>
<dbReference type="InterPro" id="IPR010861">
    <property type="entry name" value="DUF1492"/>
</dbReference>
<organism evidence="1 2">
    <name type="scientific">Butyrivibrio proteoclasticus</name>
    <dbReference type="NCBI Taxonomy" id="43305"/>
    <lineage>
        <taxon>Bacteria</taxon>
        <taxon>Bacillati</taxon>
        <taxon>Bacillota</taxon>
        <taxon>Clostridia</taxon>
        <taxon>Lachnospirales</taxon>
        <taxon>Lachnospiraceae</taxon>
        <taxon>Butyrivibrio</taxon>
    </lineage>
</organism>
<name>A0A1I5TNB7_9FIRM</name>
<dbReference type="Gene3D" id="1.20.140.160">
    <property type="match status" value="1"/>
</dbReference>
<dbReference type="Pfam" id="PF07374">
    <property type="entry name" value="DUF1492"/>
    <property type="match status" value="1"/>
</dbReference>
<dbReference type="OrthoDB" id="3242975at2"/>
<dbReference type="InterPro" id="IPR013324">
    <property type="entry name" value="RNA_pol_sigma_r3/r4-like"/>
</dbReference>
<proteinExistence type="predicted"/>
<keyword evidence="2" id="KW-1185">Reference proteome</keyword>
<dbReference type="AlphaFoldDB" id="A0A1I5TNB7"/>
<dbReference type="EMBL" id="FOXO01000009">
    <property type="protein sequence ID" value="SFP84540.1"/>
    <property type="molecule type" value="Genomic_DNA"/>
</dbReference>
<gene>
    <name evidence="1" type="ORF">SAMN04487928_109123</name>
</gene>
<evidence type="ECO:0000313" key="1">
    <source>
        <dbReference type="EMBL" id="SFP84540.1"/>
    </source>
</evidence>
<dbReference type="SUPFAM" id="SSF88659">
    <property type="entry name" value="Sigma3 and sigma4 domains of RNA polymerase sigma factors"/>
    <property type="match status" value="1"/>
</dbReference>